<proteinExistence type="predicted"/>
<dbReference type="RefSeq" id="WP_008506693.1">
    <property type="nucleotide sequence ID" value="NZ_RBKU01000001.1"/>
</dbReference>
<sequence length="212" mass="24289">MKLIIEKWLDTQTLPLTAEPLLADAITCYKSGAYRASMLMSYLGFLMIIKDRVMNGDRPAMLPLHKWNEKRTLLQNEDKWEAEINSALQKKEEFTGSGPSKTKTEDPFFYISEGLRQQLTYWKDRRNDCAHNKENIIIGAHIEAFWAFMISNLPKITLQGGMATLLQKLTSYYDPTQTPSGTPLMPILELISSSVETSKLDEFWNQAFTVID</sequence>
<gene>
    <name evidence="1" type="ORF">BDD43_0611</name>
</gene>
<keyword evidence="2" id="KW-1185">Reference proteome</keyword>
<dbReference type="AlphaFoldDB" id="A0A495IVY6"/>
<evidence type="ECO:0000313" key="2">
    <source>
        <dbReference type="Proteomes" id="UP000268007"/>
    </source>
</evidence>
<organism evidence="1 2">
    <name type="scientific">Mucilaginibacter gracilis</name>
    <dbReference type="NCBI Taxonomy" id="423350"/>
    <lineage>
        <taxon>Bacteria</taxon>
        <taxon>Pseudomonadati</taxon>
        <taxon>Bacteroidota</taxon>
        <taxon>Sphingobacteriia</taxon>
        <taxon>Sphingobacteriales</taxon>
        <taxon>Sphingobacteriaceae</taxon>
        <taxon>Mucilaginibacter</taxon>
    </lineage>
</organism>
<reference evidence="1 2" key="1">
    <citation type="submission" date="2018-10" db="EMBL/GenBank/DDBJ databases">
        <title>Genomic Encyclopedia of Archaeal and Bacterial Type Strains, Phase II (KMG-II): from individual species to whole genera.</title>
        <authorList>
            <person name="Goeker M."/>
        </authorList>
    </citation>
    <scope>NUCLEOTIDE SEQUENCE [LARGE SCALE GENOMIC DNA]</scope>
    <source>
        <strain evidence="1 2">DSM 18602</strain>
    </source>
</reference>
<evidence type="ECO:0000313" key="1">
    <source>
        <dbReference type="EMBL" id="RKR80491.1"/>
    </source>
</evidence>
<dbReference type="OrthoDB" id="789080at2"/>
<dbReference type="Proteomes" id="UP000268007">
    <property type="component" value="Unassembled WGS sequence"/>
</dbReference>
<name>A0A495IVY6_9SPHI</name>
<dbReference type="EMBL" id="RBKU01000001">
    <property type="protein sequence ID" value="RKR80491.1"/>
    <property type="molecule type" value="Genomic_DNA"/>
</dbReference>
<accession>A0A495IVY6</accession>
<protein>
    <submittedName>
        <fullName evidence="1">Uncharacterized protein</fullName>
    </submittedName>
</protein>
<comment type="caution">
    <text evidence="1">The sequence shown here is derived from an EMBL/GenBank/DDBJ whole genome shotgun (WGS) entry which is preliminary data.</text>
</comment>